<gene>
    <name evidence="1" type="ORF">AVEN_154491_1</name>
</gene>
<name>A0A4Y2X9K4_ARAVE</name>
<organism evidence="1 2">
    <name type="scientific">Araneus ventricosus</name>
    <name type="common">Orbweaver spider</name>
    <name type="synonym">Epeira ventricosa</name>
    <dbReference type="NCBI Taxonomy" id="182803"/>
    <lineage>
        <taxon>Eukaryota</taxon>
        <taxon>Metazoa</taxon>
        <taxon>Ecdysozoa</taxon>
        <taxon>Arthropoda</taxon>
        <taxon>Chelicerata</taxon>
        <taxon>Arachnida</taxon>
        <taxon>Araneae</taxon>
        <taxon>Araneomorphae</taxon>
        <taxon>Entelegynae</taxon>
        <taxon>Araneoidea</taxon>
        <taxon>Araneidae</taxon>
        <taxon>Araneus</taxon>
    </lineage>
</organism>
<evidence type="ECO:0000313" key="1">
    <source>
        <dbReference type="EMBL" id="GBO46303.1"/>
    </source>
</evidence>
<evidence type="ECO:0000313" key="2">
    <source>
        <dbReference type="Proteomes" id="UP000499080"/>
    </source>
</evidence>
<dbReference type="OrthoDB" id="119028at2759"/>
<proteinExistence type="predicted"/>
<dbReference type="EMBL" id="BGPR01073897">
    <property type="protein sequence ID" value="GBO46303.1"/>
    <property type="molecule type" value="Genomic_DNA"/>
</dbReference>
<comment type="caution">
    <text evidence="1">The sequence shown here is derived from an EMBL/GenBank/DDBJ whole genome shotgun (WGS) entry which is preliminary data.</text>
</comment>
<reference evidence="1 2" key="1">
    <citation type="journal article" date="2019" name="Sci. Rep.">
        <title>Orb-weaving spider Araneus ventricosus genome elucidates the spidroin gene catalogue.</title>
        <authorList>
            <person name="Kono N."/>
            <person name="Nakamura H."/>
            <person name="Ohtoshi R."/>
            <person name="Moran D.A.P."/>
            <person name="Shinohara A."/>
            <person name="Yoshida Y."/>
            <person name="Fujiwara M."/>
            <person name="Mori M."/>
            <person name="Tomita M."/>
            <person name="Arakawa K."/>
        </authorList>
    </citation>
    <scope>NUCLEOTIDE SEQUENCE [LARGE SCALE GENOMIC DNA]</scope>
</reference>
<evidence type="ECO:0008006" key="3">
    <source>
        <dbReference type="Google" id="ProtNLM"/>
    </source>
</evidence>
<keyword evidence="2" id="KW-1185">Reference proteome</keyword>
<dbReference type="AlphaFoldDB" id="A0A4Y2X9K4"/>
<protein>
    <recommendedName>
        <fullName evidence="3">MULE transposase domain-containing protein</fullName>
    </recommendedName>
</protein>
<accession>A0A4Y2X9K4</accession>
<dbReference type="Proteomes" id="UP000499080">
    <property type="component" value="Unassembled WGS sequence"/>
</dbReference>
<sequence length="168" mass="19300">MDVPVEEDTPFVLGVNVDDGDKHDLKIVFSTKRLLRLMIKTEGVQTDVTYKLIWQGFPVLIVGSSDMNRTFHPFAIACFIEKNEVLEHQLWIDIDENNFGERIYSSSAAMLEDSSEGQITPRFKRPRSKASQTIDKISRRMVQLLEKQPAIKPKEEHEIFEAYAAEKS</sequence>